<dbReference type="Pfam" id="PF16029">
    <property type="entry name" value="DUF4787"/>
    <property type="match status" value="1"/>
</dbReference>
<dbReference type="AlphaFoldDB" id="A0A485KXI9"/>
<dbReference type="EMBL" id="CAADRA010005459">
    <property type="protein sequence ID" value="VFT90043.1"/>
    <property type="molecule type" value="Genomic_DNA"/>
</dbReference>
<reference evidence="3 4" key="1">
    <citation type="submission" date="2019-03" db="EMBL/GenBank/DDBJ databases">
        <authorList>
            <person name="Gaulin E."/>
            <person name="Dumas B."/>
        </authorList>
    </citation>
    <scope>NUCLEOTIDE SEQUENCE [LARGE SCALE GENOMIC DNA]</scope>
    <source>
        <strain evidence="3">CBS 568.67</strain>
    </source>
</reference>
<keyword evidence="1" id="KW-0732">Signal</keyword>
<reference evidence="2" key="2">
    <citation type="submission" date="2019-06" db="EMBL/GenBank/DDBJ databases">
        <title>Genomics analysis of Aphanomyces spp. identifies a new class of oomycete effector associated with host adaptation.</title>
        <authorList>
            <person name="Gaulin E."/>
        </authorList>
    </citation>
    <scope>NUCLEOTIDE SEQUENCE</scope>
    <source>
        <strain evidence="2">CBS 578.67</strain>
    </source>
</reference>
<protein>
    <submittedName>
        <fullName evidence="3">Aste57867_13203 protein</fullName>
    </submittedName>
</protein>
<sequence length="108" mass="12550">MRLVVVLAAMAAIVTVSAKGNKNSKVDRMWRMQKKSCEENECRHLDSMTNMNCLHECISGECYGEVYASLPLEDGEVDDYRYNKYLQCIRKDYRSRSKKARESSRDEL</sequence>
<evidence type="ECO:0000313" key="3">
    <source>
        <dbReference type="EMBL" id="VFT90043.1"/>
    </source>
</evidence>
<gene>
    <name evidence="3" type="primary">Aste57867_13203</name>
    <name evidence="2" type="ORF">As57867_013154</name>
    <name evidence="3" type="ORF">ASTE57867_13203</name>
</gene>
<dbReference type="PANTHER" id="PTHR35455">
    <property type="entry name" value="UNNAMED PRODUCT"/>
    <property type="match status" value="1"/>
</dbReference>
<dbReference type="Proteomes" id="UP000332933">
    <property type="component" value="Unassembled WGS sequence"/>
</dbReference>
<evidence type="ECO:0000256" key="1">
    <source>
        <dbReference type="SAM" id="SignalP"/>
    </source>
</evidence>
<dbReference type="EMBL" id="VJMH01005438">
    <property type="protein sequence ID" value="KAF0695990.1"/>
    <property type="molecule type" value="Genomic_DNA"/>
</dbReference>
<keyword evidence="4" id="KW-1185">Reference proteome</keyword>
<dbReference type="OrthoDB" id="1915375at2759"/>
<dbReference type="InterPro" id="IPR031985">
    <property type="entry name" value="DUF4787"/>
</dbReference>
<name>A0A485KXI9_9STRA</name>
<accession>A0A485KXI9</accession>
<proteinExistence type="predicted"/>
<dbReference type="PANTHER" id="PTHR35455:SF1">
    <property type="entry name" value="AGAP005842-PA"/>
    <property type="match status" value="1"/>
</dbReference>
<organism evidence="3 4">
    <name type="scientific">Aphanomyces stellatus</name>
    <dbReference type="NCBI Taxonomy" id="120398"/>
    <lineage>
        <taxon>Eukaryota</taxon>
        <taxon>Sar</taxon>
        <taxon>Stramenopiles</taxon>
        <taxon>Oomycota</taxon>
        <taxon>Saprolegniomycetes</taxon>
        <taxon>Saprolegniales</taxon>
        <taxon>Verrucalvaceae</taxon>
        <taxon>Aphanomyces</taxon>
    </lineage>
</organism>
<feature type="chain" id="PRO_5036116239" evidence="1">
    <location>
        <begin position="19"/>
        <end position="108"/>
    </location>
</feature>
<evidence type="ECO:0000313" key="2">
    <source>
        <dbReference type="EMBL" id="KAF0695990.1"/>
    </source>
</evidence>
<feature type="signal peptide" evidence="1">
    <location>
        <begin position="1"/>
        <end position="18"/>
    </location>
</feature>
<evidence type="ECO:0000313" key="4">
    <source>
        <dbReference type="Proteomes" id="UP000332933"/>
    </source>
</evidence>